<dbReference type="InterPro" id="IPR002925">
    <property type="entry name" value="Dienelactn_hydro"/>
</dbReference>
<dbReference type="Proteomes" id="UP000616201">
    <property type="component" value="Unassembled WGS sequence"/>
</dbReference>
<organism evidence="2 3">
    <name type="scientific">Sphingobacterium hungaricum</name>
    <dbReference type="NCBI Taxonomy" id="2082723"/>
    <lineage>
        <taxon>Bacteria</taxon>
        <taxon>Pseudomonadati</taxon>
        <taxon>Bacteroidota</taxon>
        <taxon>Sphingobacteriia</taxon>
        <taxon>Sphingobacteriales</taxon>
        <taxon>Sphingobacteriaceae</taxon>
        <taxon>Sphingobacterium</taxon>
    </lineage>
</organism>
<dbReference type="GO" id="GO:0016787">
    <property type="term" value="F:hydrolase activity"/>
    <property type="evidence" value="ECO:0007669"/>
    <property type="project" value="UniProtKB-KW"/>
</dbReference>
<name>A0A928UVT1_9SPHI</name>
<gene>
    <name evidence="2" type="ORF">C4F49_10670</name>
</gene>
<dbReference type="Gene3D" id="3.40.50.1820">
    <property type="entry name" value="alpha/beta hydrolase"/>
    <property type="match status" value="1"/>
</dbReference>
<reference evidence="2" key="1">
    <citation type="submission" date="2018-02" db="EMBL/GenBank/DDBJ databases">
        <authorList>
            <person name="Vasarhelyi B.M."/>
            <person name="Deshmukh S."/>
            <person name="Balint B."/>
            <person name="Kukolya J."/>
        </authorList>
    </citation>
    <scope>NUCLEOTIDE SEQUENCE</scope>
    <source>
        <strain evidence="2">KB22</strain>
    </source>
</reference>
<comment type="caution">
    <text evidence="2">The sequence shown here is derived from an EMBL/GenBank/DDBJ whole genome shotgun (WGS) entry which is preliminary data.</text>
</comment>
<dbReference type="SUPFAM" id="SSF53474">
    <property type="entry name" value="alpha/beta-Hydrolases"/>
    <property type="match status" value="1"/>
</dbReference>
<dbReference type="AlphaFoldDB" id="A0A928UVT1"/>
<dbReference type="PANTHER" id="PTHR22946">
    <property type="entry name" value="DIENELACTONE HYDROLASE DOMAIN-CONTAINING PROTEIN-RELATED"/>
    <property type="match status" value="1"/>
</dbReference>
<keyword evidence="2" id="KW-0378">Hydrolase</keyword>
<dbReference type="Pfam" id="PF01738">
    <property type="entry name" value="DLH"/>
    <property type="match status" value="1"/>
</dbReference>
<dbReference type="EMBL" id="PRDK01000005">
    <property type="protein sequence ID" value="MBE8714145.1"/>
    <property type="molecule type" value="Genomic_DNA"/>
</dbReference>
<dbReference type="InterPro" id="IPR029058">
    <property type="entry name" value="AB_hydrolase_fold"/>
</dbReference>
<evidence type="ECO:0000313" key="3">
    <source>
        <dbReference type="Proteomes" id="UP000616201"/>
    </source>
</evidence>
<protein>
    <submittedName>
        <fullName evidence="2">Dienelactone hydrolase</fullName>
    </submittedName>
</protein>
<proteinExistence type="predicted"/>
<sequence length="243" mass="26374">MNKIILLTVSMIISNYSFGQLKEVTYSENSQELKGLVGKPKSGNAGVLILPAWKGIDNEAKEAAKNLAEAGYISFIADIYGVGNTPATNEEAGKAAGYYKTNFEAYQKRIKAGLDELIKQGADPNKIVVIGYCFGGTGALEAARGQLPVQAAVSIHGGLSKGNRQNVPIKTKVLVLHGADDASVSKADIDLLTEELNAGKTDWQMIYYAQSKHTFTNPESADYNEIMAKRSWEHLMLFLKEVL</sequence>
<accession>A0A928UVT1</accession>
<feature type="domain" description="Dienelactone hydrolase" evidence="1">
    <location>
        <begin position="34"/>
        <end position="242"/>
    </location>
</feature>
<evidence type="ECO:0000313" key="2">
    <source>
        <dbReference type="EMBL" id="MBE8714145.1"/>
    </source>
</evidence>
<dbReference type="PANTHER" id="PTHR22946:SF0">
    <property type="entry name" value="DIENELACTONE HYDROLASE DOMAIN-CONTAINING PROTEIN"/>
    <property type="match status" value="1"/>
</dbReference>
<dbReference type="RefSeq" id="WP_196934319.1">
    <property type="nucleotide sequence ID" value="NZ_MU158697.1"/>
</dbReference>
<evidence type="ECO:0000259" key="1">
    <source>
        <dbReference type="Pfam" id="PF01738"/>
    </source>
</evidence>
<keyword evidence="3" id="KW-1185">Reference proteome</keyword>
<dbReference type="InterPro" id="IPR050261">
    <property type="entry name" value="FrsA_esterase"/>
</dbReference>